<evidence type="ECO:0000313" key="1">
    <source>
        <dbReference type="EMBL" id="VEP11873.1"/>
    </source>
</evidence>
<dbReference type="OrthoDB" id="426353at2"/>
<sequence length="90" mass="10030">MSETTKASPAEQLQDITTLELAQELAQRLAISHRDWHRLQGDRKAQAGQQLASAMIFLLKDKPELALNHLQQATGWLDKSLKAPGCPDKK</sequence>
<dbReference type="AlphaFoldDB" id="A0A563VKL0"/>
<dbReference type="EMBL" id="CAACVJ010000028">
    <property type="protein sequence ID" value="VEP11873.1"/>
    <property type="molecule type" value="Genomic_DNA"/>
</dbReference>
<organism evidence="1 2">
    <name type="scientific">Hyella patelloides LEGE 07179</name>
    <dbReference type="NCBI Taxonomy" id="945734"/>
    <lineage>
        <taxon>Bacteria</taxon>
        <taxon>Bacillati</taxon>
        <taxon>Cyanobacteriota</taxon>
        <taxon>Cyanophyceae</taxon>
        <taxon>Pleurocapsales</taxon>
        <taxon>Hyellaceae</taxon>
        <taxon>Hyella</taxon>
    </lineage>
</organism>
<name>A0A563VKL0_9CYAN</name>
<dbReference type="RefSeq" id="WP_144869659.1">
    <property type="nucleotide sequence ID" value="NZ_LR213876.1"/>
</dbReference>
<gene>
    <name evidence="1" type="ORF">H1P_1230019</name>
</gene>
<dbReference type="Pfam" id="PF20035">
    <property type="entry name" value="DUF6439"/>
    <property type="match status" value="1"/>
</dbReference>
<protein>
    <submittedName>
        <fullName evidence="1">Uncharacterized protein</fullName>
    </submittedName>
</protein>
<dbReference type="Proteomes" id="UP000320055">
    <property type="component" value="Unassembled WGS sequence"/>
</dbReference>
<reference evidence="1 2" key="1">
    <citation type="submission" date="2019-01" db="EMBL/GenBank/DDBJ databases">
        <authorList>
            <person name="Brito A."/>
        </authorList>
    </citation>
    <scope>NUCLEOTIDE SEQUENCE [LARGE SCALE GENOMIC DNA]</scope>
    <source>
        <strain evidence="1">1</strain>
    </source>
</reference>
<evidence type="ECO:0000313" key="2">
    <source>
        <dbReference type="Proteomes" id="UP000320055"/>
    </source>
</evidence>
<proteinExistence type="predicted"/>
<keyword evidence="2" id="KW-1185">Reference proteome</keyword>
<dbReference type="InterPro" id="IPR045511">
    <property type="entry name" value="DUF6439"/>
</dbReference>
<accession>A0A563VKL0</accession>